<dbReference type="InterPro" id="IPR036390">
    <property type="entry name" value="WH_DNA-bd_sf"/>
</dbReference>
<reference evidence="1" key="1">
    <citation type="journal article" date="2021" name="PeerJ">
        <title>Extensive microbial diversity within the chicken gut microbiome revealed by metagenomics and culture.</title>
        <authorList>
            <person name="Gilroy R."/>
            <person name="Ravi A."/>
            <person name="Getino M."/>
            <person name="Pursley I."/>
            <person name="Horton D.L."/>
            <person name="Alikhan N.F."/>
            <person name="Baker D."/>
            <person name="Gharbi K."/>
            <person name="Hall N."/>
            <person name="Watson M."/>
            <person name="Adriaenssens E.M."/>
            <person name="Foster-Nyarko E."/>
            <person name="Jarju S."/>
            <person name="Secka A."/>
            <person name="Antonio M."/>
            <person name="Oren A."/>
            <person name="Chaudhuri R.R."/>
            <person name="La Ragione R."/>
            <person name="Hildebrand F."/>
            <person name="Pallen M.J."/>
        </authorList>
    </citation>
    <scope>NUCLEOTIDE SEQUENCE</scope>
    <source>
        <strain evidence="1">ChiHjej12B11-14209</strain>
    </source>
</reference>
<protein>
    <submittedName>
        <fullName evidence="1">Uncharacterized protein</fullName>
    </submittedName>
</protein>
<evidence type="ECO:0000313" key="1">
    <source>
        <dbReference type="EMBL" id="HIZ46553.1"/>
    </source>
</evidence>
<dbReference type="EMBL" id="DXBM01000050">
    <property type="protein sequence ID" value="HIZ46553.1"/>
    <property type="molecule type" value="Genomic_DNA"/>
</dbReference>
<evidence type="ECO:0000313" key="2">
    <source>
        <dbReference type="Proteomes" id="UP000824062"/>
    </source>
</evidence>
<proteinExistence type="predicted"/>
<gene>
    <name evidence="1" type="ORF">IAA19_05985</name>
</gene>
<dbReference type="InterPro" id="IPR036388">
    <property type="entry name" value="WH-like_DNA-bd_sf"/>
</dbReference>
<dbReference type="Proteomes" id="UP000824062">
    <property type="component" value="Unassembled WGS sequence"/>
</dbReference>
<reference evidence="1" key="2">
    <citation type="submission" date="2021-04" db="EMBL/GenBank/DDBJ databases">
        <authorList>
            <person name="Gilroy R."/>
        </authorList>
    </citation>
    <scope>NUCLEOTIDE SEQUENCE</scope>
    <source>
        <strain evidence="1">ChiHjej12B11-14209</strain>
    </source>
</reference>
<sequence length="119" mass="13190">MRTSDGTSGDAVPRDFSGLVRTQVADAPVRRRQGRPRRAFTPTQVEILRYLAGETLLHGGVCCSKRELASRLDCNIKTIDRCLSDLRRRGLVSAEMRFDERGAQGPSLYRVVLESVPSG</sequence>
<dbReference type="Gene3D" id="1.10.10.10">
    <property type="entry name" value="Winged helix-like DNA-binding domain superfamily/Winged helix DNA-binding domain"/>
    <property type="match status" value="1"/>
</dbReference>
<accession>A0A9D2JEE7</accession>
<comment type="caution">
    <text evidence="1">The sequence shown here is derived from an EMBL/GenBank/DDBJ whole genome shotgun (WGS) entry which is preliminary data.</text>
</comment>
<organism evidence="1 2">
    <name type="scientific">Candidatus Olsenella pullistercoris</name>
    <dbReference type="NCBI Taxonomy" id="2838712"/>
    <lineage>
        <taxon>Bacteria</taxon>
        <taxon>Bacillati</taxon>
        <taxon>Actinomycetota</taxon>
        <taxon>Coriobacteriia</taxon>
        <taxon>Coriobacteriales</taxon>
        <taxon>Atopobiaceae</taxon>
        <taxon>Olsenella</taxon>
    </lineage>
</organism>
<dbReference type="SUPFAM" id="SSF46785">
    <property type="entry name" value="Winged helix' DNA-binding domain"/>
    <property type="match status" value="1"/>
</dbReference>
<name>A0A9D2JEE7_9ACTN</name>
<dbReference type="AlphaFoldDB" id="A0A9D2JEE7"/>